<feature type="domain" description="DUF5709" evidence="2">
    <location>
        <begin position="83"/>
        <end position="127"/>
    </location>
</feature>
<evidence type="ECO:0000313" key="3">
    <source>
        <dbReference type="EMBL" id="SDS81169.1"/>
    </source>
</evidence>
<dbReference type="Pfam" id="PF18970">
    <property type="entry name" value="DUF5709"/>
    <property type="match status" value="1"/>
</dbReference>
<sequence>MSNDTPGTSPGPETAGEGDENQLTQEDTLLDRGVDDLLDEGYSPPERDRSNHYGETAWEEATGEGLDRRLAEEVPDDDGDAPVDTTRSGRLVEHDDGDRGTDLYATDAGIDGAGASAEEASVHIVDEI</sequence>
<dbReference type="InterPro" id="IPR043763">
    <property type="entry name" value="DUF5709"/>
</dbReference>
<dbReference type="eggNOG" id="ENOG5033198">
    <property type="taxonomic scope" value="Bacteria"/>
</dbReference>
<dbReference type="AlphaFoldDB" id="A0A1H1VA76"/>
<feature type="region of interest" description="Disordered" evidence="1">
    <location>
        <begin position="1"/>
        <end position="110"/>
    </location>
</feature>
<proteinExistence type="predicted"/>
<accession>A0A1H1VA76</accession>
<reference evidence="3 4" key="1">
    <citation type="submission" date="2016-10" db="EMBL/GenBank/DDBJ databases">
        <authorList>
            <person name="de Groot N.N."/>
        </authorList>
    </citation>
    <scope>NUCLEOTIDE SEQUENCE [LARGE SCALE GENOMIC DNA]</scope>
    <source>
        <strain evidence="3 4">DSM 22126</strain>
    </source>
</reference>
<evidence type="ECO:0000259" key="2">
    <source>
        <dbReference type="Pfam" id="PF18970"/>
    </source>
</evidence>
<protein>
    <recommendedName>
        <fullName evidence="2">DUF5709 domain-containing protein</fullName>
    </recommendedName>
</protein>
<evidence type="ECO:0000313" key="4">
    <source>
        <dbReference type="Proteomes" id="UP000185663"/>
    </source>
</evidence>
<keyword evidence="4" id="KW-1185">Reference proteome</keyword>
<organism evidence="3 4">
    <name type="scientific">Paraoerskovia marina</name>
    <dbReference type="NCBI Taxonomy" id="545619"/>
    <lineage>
        <taxon>Bacteria</taxon>
        <taxon>Bacillati</taxon>
        <taxon>Actinomycetota</taxon>
        <taxon>Actinomycetes</taxon>
        <taxon>Micrococcales</taxon>
        <taxon>Cellulomonadaceae</taxon>
        <taxon>Paraoerskovia</taxon>
    </lineage>
</organism>
<dbReference type="STRING" id="545619.SAMN04489860_2429"/>
<dbReference type="EMBL" id="LT629776">
    <property type="protein sequence ID" value="SDS81169.1"/>
    <property type="molecule type" value="Genomic_DNA"/>
</dbReference>
<evidence type="ECO:0000256" key="1">
    <source>
        <dbReference type="SAM" id="MobiDB-lite"/>
    </source>
</evidence>
<dbReference type="OrthoDB" id="3212066at2"/>
<feature type="compositionally biased region" description="Basic and acidic residues" evidence="1">
    <location>
        <begin position="90"/>
        <end position="101"/>
    </location>
</feature>
<dbReference type="Proteomes" id="UP000185663">
    <property type="component" value="Chromosome I"/>
</dbReference>
<name>A0A1H1VA76_9CELL</name>
<dbReference type="RefSeq" id="WP_083372667.1">
    <property type="nucleotide sequence ID" value="NZ_LT629776.1"/>
</dbReference>
<gene>
    <name evidence="3" type="ORF">SAMN04489860_2429</name>
</gene>